<feature type="domain" description="Fibronectin type-III" evidence="3">
    <location>
        <begin position="138"/>
        <end position="235"/>
    </location>
</feature>
<dbReference type="InterPro" id="IPR050964">
    <property type="entry name" value="Striated_Muscle_Regulatory"/>
</dbReference>
<feature type="compositionally biased region" description="Polar residues" evidence="2">
    <location>
        <begin position="219"/>
        <end position="263"/>
    </location>
</feature>
<name>A0A6C0DGR1_9ZZZZ</name>
<dbReference type="Gene3D" id="3.80.10.10">
    <property type="entry name" value="Ribonuclease Inhibitor"/>
    <property type="match status" value="1"/>
</dbReference>
<dbReference type="PROSITE" id="PS50853">
    <property type="entry name" value="FN3"/>
    <property type="match status" value="3"/>
</dbReference>
<proteinExistence type="predicted"/>
<dbReference type="InterPro" id="IPR032675">
    <property type="entry name" value="LRR_dom_sf"/>
</dbReference>
<dbReference type="Gene3D" id="2.60.40.10">
    <property type="entry name" value="Immunoglobulins"/>
    <property type="match status" value="4"/>
</dbReference>
<organism evidence="4">
    <name type="scientific">viral metagenome</name>
    <dbReference type="NCBI Taxonomy" id="1070528"/>
    <lineage>
        <taxon>unclassified sequences</taxon>
        <taxon>metagenomes</taxon>
        <taxon>organismal metagenomes</taxon>
    </lineage>
</organism>
<dbReference type="SMART" id="SM00060">
    <property type="entry name" value="FN3"/>
    <property type="match status" value="4"/>
</dbReference>
<dbReference type="InterPro" id="IPR036844">
    <property type="entry name" value="Hint_dom_sf"/>
</dbReference>
<dbReference type="Pfam" id="PF00041">
    <property type="entry name" value="fn3"/>
    <property type="match status" value="4"/>
</dbReference>
<dbReference type="SUPFAM" id="SSF49265">
    <property type="entry name" value="Fibronectin type III"/>
    <property type="match status" value="2"/>
</dbReference>
<evidence type="ECO:0000256" key="1">
    <source>
        <dbReference type="ARBA" id="ARBA00022737"/>
    </source>
</evidence>
<dbReference type="InterPro" id="IPR013783">
    <property type="entry name" value="Ig-like_fold"/>
</dbReference>
<dbReference type="PANTHER" id="PTHR13817:SF73">
    <property type="entry name" value="FIBRONECTIN TYPE-III DOMAIN-CONTAINING PROTEIN"/>
    <property type="match status" value="1"/>
</dbReference>
<feature type="domain" description="Fibronectin type-III" evidence="3">
    <location>
        <begin position="242"/>
        <end position="354"/>
    </location>
</feature>
<feature type="region of interest" description="Disordered" evidence="2">
    <location>
        <begin position="219"/>
        <end position="267"/>
    </location>
</feature>
<sequence length="711" mass="74996">MQATYLILDGSGVIQSYSGQIPNNLVIPDTCTGFSNNLFSGIANLTAITIPGTFTNLGTSVFQDCSNLTSIIITGILPSYVFDVYPFSTLQSNNPGTILTTAENTNYNSLIAAGQVPLNWDISNTYIVMTGGGPGHMPPDKILDVSATSGEDSQTTVTWANPNDNSIQSYTVTATDNRTNTPVAVASVVWLDGPLSVVVTGLISTVEYTITVIASNGNGISDPSDPVTCTPTPAEPSNESTVPTNYSSSPTATSNEDGQSIVSWSPPPSDGGSAITAYRLTIYYSSPLTFNTSDVFPLASLTYNSQTGKYSHVFTGLTNGTAYKFTIIAINVNGSTAESPYSAAVTPTPPTSPPTNVKAISGVSGEVTVQWTAASGSVDNYTVKTYNGATLVSTNTTSSTSYRVTSLTNFTYYTFAVTANKNSKSSSIGTGDATYYNSGNAYDGPVYAIPNTTNSPTGSPPLHPTGVNAVAGIGDATITWTAPQYHGNQPITRYIITSSPDNQTATWTNGSLSAVVGNLRTGISYTFTVMARNANGNGPASSPSSSIIGVQCFPEGTRITTQSGPVLVEDLKTGDLVLTADGRQVPVKVYYRTIETTTAHTAPYLISKKAYGLKADLKLSPLHAFQSRKGVWQIPKYAALSNPHVKQYGIGSSVTYYHLECPNFFTDNLVVDGCVVESFGNGQVKGLKTLYKFNETLNGFTRASQVAVLKK</sequence>
<evidence type="ECO:0000313" key="4">
    <source>
        <dbReference type="EMBL" id="QHT15717.1"/>
    </source>
</evidence>
<keyword evidence="1" id="KW-0677">Repeat</keyword>
<dbReference type="InterPro" id="IPR026906">
    <property type="entry name" value="LRR_5"/>
</dbReference>
<evidence type="ECO:0000256" key="2">
    <source>
        <dbReference type="SAM" id="MobiDB-lite"/>
    </source>
</evidence>
<reference evidence="4" key="1">
    <citation type="journal article" date="2020" name="Nature">
        <title>Giant virus diversity and host interactions through global metagenomics.</title>
        <authorList>
            <person name="Schulz F."/>
            <person name="Roux S."/>
            <person name="Paez-Espino D."/>
            <person name="Jungbluth S."/>
            <person name="Walsh D.A."/>
            <person name="Denef V.J."/>
            <person name="McMahon K.D."/>
            <person name="Konstantinidis K.T."/>
            <person name="Eloe-Fadrosh E.A."/>
            <person name="Kyrpides N.C."/>
            <person name="Woyke T."/>
        </authorList>
    </citation>
    <scope>NUCLEOTIDE SEQUENCE</scope>
    <source>
        <strain evidence="4">GVMAG-M-3300023174-176</strain>
    </source>
</reference>
<dbReference type="Pfam" id="PF13306">
    <property type="entry name" value="LRR_5"/>
    <property type="match status" value="1"/>
</dbReference>
<dbReference type="EMBL" id="MN739613">
    <property type="protein sequence ID" value="QHT15717.1"/>
    <property type="molecule type" value="Genomic_DNA"/>
</dbReference>
<dbReference type="CDD" id="cd00063">
    <property type="entry name" value="FN3"/>
    <property type="match status" value="3"/>
</dbReference>
<dbReference type="InterPro" id="IPR036116">
    <property type="entry name" value="FN3_sf"/>
</dbReference>
<dbReference type="SUPFAM" id="SSF51294">
    <property type="entry name" value="Hedgehog/intein (Hint) domain"/>
    <property type="match status" value="1"/>
</dbReference>
<dbReference type="Pfam" id="PF13403">
    <property type="entry name" value="Hint_2"/>
    <property type="match status" value="1"/>
</dbReference>
<dbReference type="Gene3D" id="2.170.16.10">
    <property type="entry name" value="Hedgehog/Intein (Hint) domain"/>
    <property type="match status" value="1"/>
</dbReference>
<evidence type="ECO:0000259" key="3">
    <source>
        <dbReference type="PROSITE" id="PS50853"/>
    </source>
</evidence>
<protein>
    <recommendedName>
        <fullName evidence="3">Fibronectin type-III domain-containing protein</fullName>
    </recommendedName>
</protein>
<dbReference type="AlphaFoldDB" id="A0A6C0DGR1"/>
<dbReference type="InterPro" id="IPR028992">
    <property type="entry name" value="Hedgehog/Intein_dom"/>
</dbReference>
<feature type="domain" description="Fibronectin type-III" evidence="3">
    <location>
        <begin position="460"/>
        <end position="556"/>
    </location>
</feature>
<dbReference type="InterPro" id="IPR003961">
    <property type="entry name" value="FN3_dom"/>
</dbReference>
<dbReference type="PANTHER" id="PTHR13817">
    <property type="entry name" value="TITIN"/>
    <property type="match status" value="1"/>
</dbReference>
<accession>A0A6C0DGR1</accession>